<name>A0A1I4N3I5_9BACI</name>
<feature type="transmembrane region" description="Helical" evidence="1">
    <location>
        <begin position="58"/>
        <end position="78"/>
    </location>
</feature>
<evidence type="ECO:0000313" key="3">
    <source>
        <dbReference type="Proteomes" id="UP000199668"/>
    </source>
</evidence>
<reference evidence="2 3" key="1">
    <citation type="submission" date="2016-10" db="EMBL/GenBank/DDBJ databases">
        <authorList>
            <person name="de Groot N.N."/>
        </authorList>
    </citation>
    <scope>NUCLEOTIDE SEQUENCE [LARGE SCALE GENOMIC DNA]</scope>
    <source>
        <strain evidence="2 3">CGMCC 1.6134</strain>
    </source>
</reference>
<keyword evidence="1" id="KW-0812">Transmembrane</keyword>
<dbReference type="Proteomes" id="UP000199668">
    <property type="component" value="Unassembled WGS sequence"/>
</dbReference>
<keyword evidence="3" id="KW-1185">Reference proteome</keyword>
<evidence type="ECO:0000256" key="1">
    <source>
        <dbReference type="SAM" id="Phobius"/>
    </source>
</evidence>
<gene>
    <name evidence="2" type="ORF">SAMN04488054_1152</name>
</gene>
<dbReference type="AlphaFoldDB" id="A0A1I4N3I5"/>
<sequence>MHSRFKHKKWTIGNLTDIIDSTHQGIYAYPPESEKEREETRRLMHDFMKKKERAAGNASKLIWMFFYCIGGLLGHIGVPDVTPFSPPLRNAAGCWC</sequence>
<organism evidence="2 3">
    <name type="scientific">Salibacterium qingdaonense</name>
    <dbReference type="NCBI Taxonomy" id="266892"/>
    <lineage>
        <taxon>Bacteria</taxon>
        <taxon>Bacillati</taxon>
        <taxon>Bacillota</taxon>
        <taxon>Bacilli</taxon>
        <taxon>Bacillales</taxon>
        <taxon>Bacillaceae</taxon>
    </lineage>
</organism>
<keyword evidence="1" id="KW-1133">Transmembrane helix</keyword>
<protein>
    <submittedName>
        <fullName evidence="2">Uncharacterized protein</fullName>
    </submittedName>
</protein>
<proteinExistence type="predicted"/>
<keyword evidence="1" id="KW-0472">Membrane</keyword>
<accession>A0A1I4N3I5</accession>
<dbReference type="EMBL" id="FOTY01000015">
    <property type="protein sequence ID" value="SFM09800.1"/>
    <property type="molecule type" value="Genomic_DNA"/>
</dbReference>
<evidence type="ECO:0000313" key="2">
    <source>
        <dbReference type="EMBL" id="SFM09800.1"/>
    </source>
</evidence>